<evidence type="ECO:0000256" key="1">
    <source>
        <dbReference type="ARBA" id="ARBA00001946"/>
    </source>
</evidence>
<proteinExistence type="inferred from homology"/>
<evidence type="ECO:0000313" key="14">
    <source>
        <dbReference type="Proteomes" id="UP000244913"/>
    </source>
</evidence>
<dbReference type="InterPro" id="IPR051804">
    <property type="entry name" value="Carb_Metab_Reg_Kinase/Isom"/>
</dbReference>
<comment type="caution">
    <text evidence="13">The sequence shown here is derived from an EMBL/GenBank/DDBJ whole genome shotgun (WGS) entry which is preliminary data.</text>
</comment>
<evidence type="ECO:0000313" key="13">
    <source>
        <dbReference type="EMBL" id="PVM79405.1"/>
    </source>
</evidence>
<evidence type="ECO:0000256" key="12">
    <source>
        <dbReference type="ARBA" id="ARBA00048451"/>
    </source>
</evidence>
<evidence type="ECO:0000256" key="8">
    <source>
        <dbReference type="ARBA" id="ARBA00022840"/>
    </source>
</evidence>
<dbReference type="CDD" id="cd24067">
    <property type="entry name" value="ASKHA_NBD_ROK_BsFRK-like"/>
    <property type="match status" value="1"/>
</dbReference>
<protein>
    <recommendedName>
        <fullName evidence="11">fructokinase</fullName>
        <ecNumber evidence="11">2.7.1.4</ecNumber>
    </recommendedName>
</protein>
<evidence type="ECO:0000256" key="7">
    <source>
        <dbReference type="ARBA" id="ARBA00022833"/>
    </source>
</evidence>
<gene>
    <name evidence="13" type="ORF">DDF65_14995</name>
</gene>
<reference evidence="13 14" key="1">
    <citation type="submission" date="2018-04" db="EMBL/GenBank/DDBJ databases">
        <title>The genome sequence of Caulobacter sp. 736.</title>
        <authorList>
            <person name="Gao J."/>
            <person name="Sun J."/>
        </authorList>
    </citation>
    <scope>NUCLEOTIDE SEQUENCE [LARGE SCALE GENOMIC DNA]</scope>
    <source>
        <strain evidence="13 14">736</strain>
    </source>
</reference>
<dbReference type="FunFam" id="3.30.420.40:FF:000153">
    <property type="entry name" value="Putative fructokinase"/>
    <property type="match status" value="1"/>
</dbReference>
<organism evidence="13 14">
    <name type="scientific">Caulobacter radicis</name>
    <dbReference type="NCBI Taxonomy" id="2172650"/>
    <lineage>
        <taxon>Bacteria</taxon>
        <taxon>Pseudomonadati</taxon>
        <taxon>Pseudomonadota</taxon>
        <taxon>Alphaproteobacteria</taxon>
        <taxon>Caulobacterales</taxon>
        <taxon>Caulobacteraceae</taxon>
        <taxon>Caulobacter</taxon>
    </lineage>
</organism>
<comment type="similarity">
    <text evidence="2">Belongs to the ROK (NagC/XylR) family.</text>
</comment>
<accession>A0A2T9JIQ9</accession>
<dbReference type="AlphaFoldDB" id="A0A2T9JIQ9"/>
<dbReference type="EC" id="2.7.1.4" evidence="11"/>
<sequence>MAEPKLLGGVEAGGTKFLCGVANEDGVVLDQVRIPTTTPAATLSAASAFFAKAQARHGALAALSIGSFGPLSLRATAPDYGSITSTPKVGWSQIDLLGHFAQTLDVPMALDTDVNCAAVGELLFGSGRGLDTFCYVTVGTGIGVGLLVGGVPHGGANHPEAGHIRLPRALGDQAFDGICPFHGDCLEGLASGPAIRARWGMPAEELPPEHPAWGVIAEYIAGLCASLTYIVRPDRIIIGGGVMQPIDMHARVRTALHKQLGGYDSSIAELDMDAYVAAPTAGDSAGLTGALAIAHRLVTRQWPMHWAIGAQQNSVSTLSKVS</sequence>
<dbReference type="InterPro" id="IPR049874">
    <property type="entry name" value="ROK_cs"/>
</dbReference>
<keyword evidence="6" id="KW-0418">Kinase</keyword>
<comment type="catalytic activity">
    <reaction evidence="12">
        <text>D-fructose + ATP = D-fructose 6-phosphate + ADP + H(+)</text>
        <dbReference type="Rhea" id="RHEA:16125"/>
        <dbReference type="ChEBI" id="CHEBI:15378"/>
        <dbReference type="ChEBI" id="CHEBI:30616"/>
        <dbReference type="ChEBI" id="CHEBI:37721"/>
        <dbReference type="ChEBI" id="CHEBI:61527"/>
        <dbReference type="ChEBI" id="CHEBI:456216"/>
        <dbReference type="EC" id="2.7.1.4"/>
    </reaction>
</comment>
<name>A0A2T9JIQ9_9CAUL</name>
<dbReference type="InterPro" id="IPR000600">
    <property type="entry name" value="ROK"/>
</dbReference>
<keyword evidence="10" id="KW-0119">Carbohydrate metabolism</keyword>
<dbReference type="GO" id="GO:0008865">
    <property type="term" value="F:fructokinase activity"/>
    <property type="evidence" value="ECO:0007669"/>
    <property type="project" value="UniProtKB-EC"/>
</dbReference>
<keyword evidence="3" id="KW-0808">Transferase</keyword>
<keyword evidence="9" id="KW-0460">Magnesium</keyword>
<keyword evidence="4" id="KW-0479">Metal-binding</keyword>
<evidence type="ECO:0000256" key="9">
    <source>
        <dbReference type="ARBA" id="ARBA00022842"/>
    </source>
</evidence>
<comment type="cofactor">
    <cofactor evidence="1">
        <name>Mg(2+)</name>
        <dbReference type="ChEBI" id="CHEBI:18420"/>
    </cofactor>
</comment>
<dbReference type="GO" id="GO:0046872">
    <property type="term" value="F:metal ion binding"/>
    <property type="evidence" value="ECO:0007669"/>
    <property type="project" value="UniProtKB-KW"/>
</dbReference>
<dbReference type="Gene3D" id="3.30.420.40">
    <property type="match status" value="2"/>
</dbReference>
<evidence type="ECO:0000256" key="5">
    <source>
        <dbReference type="ARBA" id="ARBA00022741"/>
    </source>
</evidence>
<dbReference type="InterPro" id="IPR043129">
    <property type="entry name" value="ATPase_NBD"/>
</dbReference>
<dbReference type="Proteomes" id="UP000244913">
    <property type="component" value="Unassembled WGS sequence"/>
</dbReference>
<evidence type="ECO:0000256" key="2">
    <source>
        <dbReference type="ARBA" id="ARBA00006479"/>
    </source>
</evidence>
<evidence type="ECO:0000256" key="11">
    <source>
        <dbReference type="ARBA" id="ARBA00038887"/>
    </source>
</evidence>
<dbReference type="PROSITE" id="PS01125">
    <property type="entry name" value="ROK"/>
    <property type="match status" value="1"/>
</dbReference>
<keyword evidence="8" id="KW-0067">ATP-binding</keyword>
<evidence type="ECO:0000256" key="6">
    <source>
        <dbReference type="ARBA" id="ARBA00022777"/>
    </source>
</evidence>
<accession>A0A2T9JB06</accession>
<keyword evidence="7" id="KW-0862">Zinc</keyword>
<evidence type="ECO:0000256" key="3">
    <source>
        <dbReference type="ARBA" id="ARBA00022679"/>
    </source>
</evidence>
<evidence type="ECO:0000256" key="4">
    <source>
        <dbReference type="ARBA" id="ARBA00022723"/>
    </source>
</evidence>
<dbReference type="SUPFAM" id="SSF53067">
    <property type="entry name" value="Actin-like ATPase domain"/>
    <property type="match status" value="1"/>
</dbReference>
<dbReference type="GO" id="GO:0005524">
    <property type="term" value="F:ATP binding"/>
    <property type="evidence" value="ECO:0007669"/>
    <property type="project" value="UniProtKB-KW"/>
</dbReference>
<evidence type="ECO:0000256" key="10">
    <source>
        <dbReference type="ARBA" id="ARBA00023277"/>
    </source>
</evidence>
<dbReference type="RefSeq" id="WP_116491607.1">
    <property type="nucleotide sequence ID" value="NZ_QDKO01000044.1"/>
</dbReference>
<dbReference type="EMBL" id="QDKP01000043">
    <property type="protein sequence ID" value="PVM79405.1"/>
    <property type="molecule type" value="Genomic_DNA"/>
</dbReference>
<keyword evidence="5" id="KW-0547">Nucleotide-binding</keyword>
<dbReference type="Pfam" id="PF00480">
    <property type="entry name" value="ROK"/>
    <property type="match status" value="1"/>
</dbReference>
<dbReference type="PANTHER" id="PTHR42742:SF3">
    <property type="entry name" value="FRUCTOKINASE"/>
    <property type="match status" value="1"/>
</dbReference>
<keyword evidence="14" id="KW-1185">Reference proteome</keyword>
<dbReference type="PANTHER" id="PTHR42742">
    <property type="entry name" value="TRANSCRIPTIONAL REPRESSOR MPRA"/>
    <property type="match status" value="1"/>
</dbReference>